<proteinExistence type="predicted"/>
<feature type="compositionally biased region" description="Polar residues" evidence="1">
    <location>
        <begin position="268"/>
        <end position="278"/>
    </location>
</feature>
<evidence type="ECO:0000313" key="2">
    <source>
        <dbReference type="EMBL" id="USW59708.1"/>
    </source>
</evidence>
<protein>
    <submittedName>
        <fullName evidence="2">Uncharacterized protein</fullName>
    </submittedName>
</protein>
<evidence type="ECO:0000313" key="3">
    <source>
        <dbReference type="Proteomes" id="UP001056384"/>
    </source>
</evidence>
<sequence>MSMRLSRGKKAMQLAAQHNNDAQDDMARLRIEDLVRRIDTTIQGDLAQAVALFRQLWRWIAAEMGTEASAPAVAASISTRFPRNEGNFRSRLATILITTLSAKAQRHANRIKAELPWGMDLLDFSCLFGDLYTSDRALHALRLLAKHEEDFGVVIQHVHAQALMRRSQPRKAGQNNKTREAEIAFPDLEKALAELCARTGDPAPCKSCTAAKGEWGHGKKKTKKQSLASPKQLSLEPSNAEEQALGENVNVEEQRSGENINVEKQRSGENINVGEQTPGESINAAVETPERFPTVHGAEEPQDSHGDAITAAEASEGRAPEKGRRQNNVLIDDEPSFLGGGNFHNSADERIDDETFFGGGDQSDGAGEKANDTVCFHHESINDTTHSQQHDSKFAGLPADPQSDSGEDDDDDDDDDIENNTAASITPSVFDGGLLPAHLDEEVDRDAPHFDFESEFEFAPTATTSHHHTASNSIISTRTTTPAPPRHPKSFHDTMSTLGQTCSKKRRRADGSELPTHPLPSVATIFSTFRPLVTKNAPAGNFPPQLSLQNASGAVVCVAIELDKETENWGLAIVDRKGKAIESVAEDADTAARVEAIVVQQLPLWLGRIAEDALEMTRTTRLFSGVFPTTHHQCSRHLTSMTAILVAFDVVEQDTCFLPDLWAEIFVIYDSFLTAPADTHDEHSFRLAGVLDAMIPAPTINLDEDLEYRLFSPASVAVLRTDCTLQHSRQQRDLLVKSTANIKVFTLVLQGARDAAATATSNLEQEKLREQMERCRATLASGCSAQLSRSLHAEVEDMKQQLSLSNAKGGALARLGRLLGDWRLEECRIEFELKDKVKENTQKARDALRAALQELDHA</sequence>
<feature type="region of interest" description="Disordered" evidence="1">
    <location>
        <begin position="383"/>
        <end position="434"/>
    </location>
</feature>
<feature type="compositionally biased region" description="Acidic residues" evidence="1">
    <location>
        <begin position="405"/>
        <end position="418"/>
    </location>
</feature>
<feature type="region of interest" description="Disordered" evidence="1">
    <location>
        <begin position="462"/>
        <end position="496"/>
    </location>
</feature>
<gene>
    <name evidence="2" type="ORF">Slin15195_G130270</name>
</gene>
<feature type="compositionally biased region" description="Low complexity" evidence="1">
    <location>
        <begin position="470"/>
        <end position="481"/>
    </location>
</feature>
<feature type="region of interest" description="Disordered" evidence="1">
    <location>
        <begin position="334"/>
        <end position="370"/>
    </location>
</feature>
<accession>A0A9Q9B664</accession>
<reference evidence="2" key="1">
    <citation type="submission" date="2022-06" db="EMBL/GenBank/DDBJ databases">
        <title>Complete genome sequences of two strains of the flax pathogen Septoria linicola.</title>
        <authorList>
            <person name="Lapalu N."/>
            <person name="Simon A."/>
            <person name="Demenou B."/>
            <person name="Paumier D."/>
            <person name="Guillot M.-P."/>
            <person name="Gout L."/>
            <person name="Valade R."/>
        </authorList>
    </citation>
    <scope>NUCLEOTIDE SEQUENCE</scope>
    <source>
        <strain evidence="2">SE15195</strain>
    </source>
</reference>
<dbReference type="Proteomes" id="UP001056384">
    <property type="component" value="Chromosome 15"/>
</dbReference>
<keyword evidence="3" id="KW-1185">Reference proteome</keyword>
<feature type="compositionally biased region" description="Basic and acidic residues" evidence="1">
    <location>
        <begin position="252"/>
        <end position="267"/>
    </location>
</feature>
<name>A0A9Q9B664_9PEZI</name>
<feature type="compositionally biased region" description="Polar residues" evidence="1">
    <location>
        <begin position="225"/>
        <end position="241"/>
    </location>
</feature>
<evidence type="ECO:0000256" key="1">
    <source>
        <dbReference type="SAM" id="MobiDB-lite"/>
    </source>
</evidence>
<organism evidence="2 3">
    <name type="scientific">Septoria linicola</name>
    <dbReference type="NCBI Taxonomy" id="215465"/>
    <lineage>
        <taxon>Eukaryota</taxon>
        <taxon>Fungi</taxon>
        <taxon>Dikarya</taxon>
        <taxon>Ascomycota</taxon>
        <taxon>Pezizomycotina</taxon>
        <taxon>Dothideomycetes</taxon>
        <taxon>Dothideomycetidae</taxon>
        <taxon>Mycosphaerellales</taxon>
        <taxon>Mycosphaerellaceae</taxon>
        <taxon>Septoria</taxon>
    </lineage>
</organism>
<dbReference type="EMBL" id="CP099432">
    <property type="protein sequence ID" value="USW59708.1"/>
    <property type="molecule type" value="Genomic_DNA"/>
</dbReference>
<dbReference type="AlphaFoldDB" id="A0A9Q9B664"/>
<feature type="region of interest" description="Disordered" evidence="1">
    <location>
        <begin position="210"/>
        <end position="278"/>
    </location>
</feature>